<dbReference type="PANTHER" id="PTHR12000:SF42">
    <property type="entry name" value="LEGUMAIN"/>
    <property type="match status" value="1"/>
</dbReference>
<dbReference type="Gene3D" id="3.40.50.1460">
    <property type="match status" value="1"/>
</dbReference>
<comment type="similarity">
    <text evidence="1">Belongs to the peptidase C13 family.</text>
</comment>
<dbReference type="Pfam" id="PF01650">
    <property type="entry name" value="Peptidase_C13"/>
    <property type="match status" value="1"/>
</dbReference>
<sequence length="403" mass="46539">MLSLFFTVISCKNKALLFAGSNEWINYRHQADVWTVYQELLKRNFDTNDIRIACYDDIANNPLNIFKGKIFHDLDHKNNVYGGSDIINYKNKITKETFREALLDLKGTKNDNLFIYYNDHGNIGFVGVPNEEEGSLTSKYLTEIFTELNQKNSYKNCIFLIEACLSGSVGEYIEKRMTQSGIKNLAIITASKANESSNSLIYDPWINTILSNQFSSNFIDKIREEPECLISDMFDYIVSNTRYSTPIFYGEQNIKSMKISDFIGTTTPVHTKTNNKVKPITEEMFSQMQYDKSLEKAMDVKSKMLIKSKRQEEKTKTDVLISTLNKISSKIYPLKRTKFANYDDDDDYTVTDDYLYVLEYFFKIYGGVQQKDQLKVSKFLLKLSKSVPKEEIIKAIDESINAN</sequence>
<dbReference type="PRINTS" id="PR00776">
    <property type="entry name" value="HEMOGLOBNASE"/>
</dbReference>
<evidence type="ECO:0000256" key="1">
    <source>
        <dbReference type="ARBA" id="ARBA00009941"/>
    </source>
</evidence>
<name>A0ABR2JNK6_9EUKA</name>
<dbReference type="Proteomes" id="UP001470230">
    <property type="component" value="Unassembled WGS sequence"/>
</dbReference>
<reference evidence="2 3" key="1">
    <citation type="submission" date="2024-04" db="EMBL/GenBank/DDBJ databases">
        <title>Tritrichomonas musculus Genome.</title>
        <authorList>
            <person name="Alves-Ferreira E."/>
            <person name="Grigg M."/>
            <person name="Lorenzi H."/>
            <person name="Galac M."/>
        </authorList>
    </citation>
    <scope>NUCLEOTIDE SEQUENCE [LARGE SCALE GENOMIC DNA]</scope>
    <source>
        <strain evidence="2 3">EAF2021</strain>
    </source>
</reference>
<dbReference type="PANTHER" id="PTHR12000">
    <property type="entry name" value="HEMOGLOBINASE FAMILY MEMBER"/>
    <property type="match status" value="1"/>
</dbReference>
<dbReference type="EMBL" id="JAPFFF010000010">
    <property type="protein sequence ID" value="KAK8880410.1"/>
    <property type="molecule type" value="Genomic_DNA"/>
</dbReference>
<accession>A0ABR2JNK6</accession>
<comment type="caution">
    <text evidence="2">The sequence shown here is derived from an EMBL/GenBank/DDBJ whole genome shotgun (WGS) entry which is preliminary data.</text>
</comment>
<proteinExistence type="inferred from homology"/>
<evidence type="ECO:0000313" key="3">
    <source>
        <dbReference type="Proteomes" id="UP001470230"/>
    </source>
</evidence>
<dbReference type="InterPro" id="IPR001096">
    <property type="entry name" value="Peptidase_C13"/>
</dbReference>
<organism evidence="2 3">
    <name type="scientific">Tritrichomonas musculus</name>
    <dbReference type="NCBI Taxonomy" id="1915356"/>
    <lineage>
        <taxon>Eukaryota</taxon>
        <taxon>Metamonada</taxon>
        <taxon>Parabasalia</taxon>
        <taxon>Tritrichomonadida</taxon>
        <taxon>Tritrichomonadidae</taxon>
        <taxon>Tritrichomonas</taxon>
    </lineage>
</organism>
<evidence type="ECO:0000313" key="2">
    <source>
        <dbReference type="EMBL" id="KAK8880410.1"/>
    </source>
</evidence>
<evidence type="ECO:0008006" key="4">
    <source>
        <dbReference type="Google" id="ProtNLM"/>
    </source>
</evidence>
<gene>
    <name evidence="2" type="ORF">M9Y10_003082</name>
</gene>
<protein>
    <recommendedName>
        <fullName evidence="4">Clan CD, family C13, asparaginyl endopeptidase-like cysteine peptidase</fullName>
    </recommendedName>
</protein>
<keyword evidence="3" id="KW-1185">Reference proteome</keyword>